<dbReference type="Pfam" id="PF21531">
    <property type="entry name" value="Rv2175c_wHTH"/>
    <property type="match status" value="1"/>
</dbReference>
<proteinExistence type="predicted"/>
<dbReference type="RefSeq" id="WP_007000274.1">
    <property type="nucleotide sequence ID" value="NZ_JH992955.1"/>
</dbReference>
<feature type="domain" description="DNA-binding protein Rv2175c wHTH" evidence="2">
    <location>
        <begin position="4"/>
        <end position="43"/>
    </location>
</feature>
<dbReference type="eggNOG" id="ENOG5032W34">
    <property type="taxonomic scope" value="Bacteria"/>
</dbReference>
<dbReference type="InterPro" id="IPR041098">
    <property type="entry name" value="Rv2175c_C"/>
</dbReference>
<feature type="domain" description="Rv2175c C-terminal" evidence="1">
    <location>
        <begin position="63"/>
        <end position="111"/>
    </location>
</feature>
<reference evidence="3 4" key="1">
    <citation type="submission" date="2012-09" db="EMBL/GenBank/DDBJ databases">
        <title>The Genome Sequence of Actinobaculum massiliae ACS-171-V-COL2.</title>
        <authorList>
            <consortium name="The Broad Institute Genome Sequencing Platform"/>
            <person name="Earl A."/>
            <person name="Ward D."/>
            <person name="Feldgarden M."/>
            <person name="Gevers D."/>
            <person name="Saerens B."/>
            <person name="Vaneechoutte M."/>
            <person name="Walker B."/>
            <person name="Young S.K."/>
            <person name="Zeng Q."/>
            <person name="Gargeya S."/>
            <person name="Fitzgerald M."/>
            <person name="Haas B."/>
            <person name="Abouelleil A."/>
            <person name="Alvarado L."/>
            <person name="Arachchi H.M."/>
            <person name="Berlin A."/>
            <person name="Chapman S.B."/>
            <person name="Goldberg J."/>
            <person name="Griggs A."/>
            <person name="Gujja S."/>
            <person name="Hansen M."/>
            <person name="Howarth C."/>
            <person name="Imamovic A."/>
            <person name="Larimer J."/>
            <person name="McCowen C."/>
            <person name="Montmayeur A."/>
            <person name="Murphy C."/>
            <person name="Neiman D."/>
            <person name="Pearson M."/>
            <person name="Priest M."/>
            <person name="Roberts A."/>
            <person name="Saif S."/>
            <person name="Shea T."/>
            <person name="Sisk P."/>
            <person name="Sykes S."/>
            <person name="Wortman J."/>
            <person name="Nusbaum C."/>
            <person name="Birren B."/>
        </authorList>
    </citation>
    <scope>NUCLEOTIDE SEQUENCE [LARGE SCALE GENOMIC DNA]</scope>
    <source>
        <strain evidence="4">ACS-171-V-Col2</strain>
    </source>
</reference>
<dbReference type="Pfam" id="PF18367">
    <property type="entry name" value="Rv2175c_C"/>
    <property type="match status" value="1"/>
</dbReference>
<keyword evidence="4" id="KW-1185">Reference proteome</keyword>
<comment type="caution">
    <text evidence="3">The sequence shown here is derived from an EMBL/GenBank/DDBJ whole genome shotgun (WGS) entry which is preliminary data.</text>
</comment>
<dbReference type="Proteomes" id="UP000009888">
    <property type="component" value="Unassembled WGS sequence"/>
</dbReference>
<dbReference type="PATRIC" id="fig|883066.3.peg.59"/>
<gene>
    <name evidence="3" type="ORF">HMPREF9233_00056</name>
</gene>
<evidence type="ECO:0000259" key="2">
    <source>
        <dbReference type="Pfam" id="PF21531"/>
    </source>
</evidence>
<dbReference type="AlphaFoldDB" id="K9EH51"/>
<organism evidence="3 4">
    <name type="scientific">Actinobaculum massiliense ACS-171-V-Col2</name>
    <dbReference type="NCBI Taxonomy" id="883066"/>
    <lineage>
        <taxon>Bacteria</taxon>
        <taxon>Bacillati</taxon>
        <taxon>Actinomycetota</taxon>
        <taxon>Actinomycetes</taxon>
        <taxon>Actinomycetales</taxon>
        <taxon>Actinomycetaceae</taxon>
        <taxon>Actinobaculum</taxon>
    </lineage>
</organism>
<evidence type="ECO:0000259" key="1">
    <source>
        <dbReference type="Pfam" id="PF18367"/>
    </source>
</evidence>
<name>K9EH51_9ACTO</name>
<dbReference type="GO" id="GO:0003677">
    <property type="term" value="F:DNA binding"/>
    <property type="evidence" value="ECO:0007669"/>
    <property type="project" value="InterPro"/>
</dbReference>
<dbReference type="InterPro" id="IPR048576">
    <property type="entry name" value="Rv2175c_wHTH"/>
</dbReference>
<dbReference type="EMBL" id="AGWL01000001">
    <property type="protein sequence ID" value="EKU95968.1"/>
    <property type="molecule type" value="Genomic_DNA"/>
</dbReference>
<evidence type="ECO:0000313" key="3">
    <source>
        <dbReference type="EMBL" id="EKU95968.1"/>
    </source>
</evidence>
<dbReference type="HOGENOM" id="CLU_134416_1_1_11"/>
<dbReference type="STRING" id="202789.GCA_001457435_00125"/>
<evidence type="ECO:0000313" key="4">
    <source>
        <dbReference type="Proteomes" id="UP000009888"/>
    </source>
</evidence>
<protein>
    <submittedName>
        <fullName evidence="3">Uncharacterized protein</fullName>
    </submittedName>
</protein>
<accession>K9EH51</accession>
<sequence>MTTSDITWLTLPEVSDRLDISQREVRSLIRDNRLLASKGEGGTLVVDARQLTEKNGAEVPLPAMRGTLIMLRDAGYSSDEAQQWLLREEPELAESPMQALLDGKVHAVRRVISGLGF</sequence>